<dbReference type="GO" id="GO:0003677">
    <property type="term" value="F:DNA binding"/>
    <property type="evidence" value="ECO:0007669"/>
    <property type="project" value="UniProtKB-KW"/>
</dbReference>
<evidence type="ECO:0000313" key="1">
    <source>
        <dbReference type="EMBL" id="NFU28477.1"/>
    </source>
</evidence>
<dbReference type="EMBL" id="SXDO01000013">
    <property type="protein sequence ID" value="NFU28477.1"/>
    <property type="molecule type" value="Genomic_DNA"/>
</dbReference>
<keyword evidence="1" id="KW-0238">DNA-binding</keyword>
<dbReference type="RefSeq" id="WP_061295854.1">
    <property type="nucleotide sequence ID" value="NZ_CP014151.1"/>
</dbReference>
<reference evidence="1" key="1">
    <citation type="submission" date="2019-04" db="EMBL/GenBank/DDBJ databases">
        <title>Genome sequencing of Clostridium botulinum Groups I-IV and Clostridium butyricum.</title>
        <authorList>
            <person name="Brunt J."/>
            <person name="Van Vliet A.H.M."/>
            <person name="Stringer S.C."/>
            <person name="Carter A.T."/>
            <person name="Peck M.W."/>
        </authorList>
    </citation>
    <scope>NUCLEOTIDE SEQUENCE</scope>
    <source>
        <strain evidence="1">IFR 16/362</strain>
    </source>
</reference>
<protein>
    <submittedName>
        <fullName evidence="1">DNA-binding response regulator</fullName>
    </submittedName>
</protein>
<name>A0A6G4H4Q9_CLOBO</name>
<gene>
    <name evidence="1" type="ORF">FDF81_09765</name>
</gene>
<organism evidence="1">
    <name type="scientific">Clostridium botulinum</name>
    <dbReference type="NCBI Taxonomy" id="1491"/>
    <lineage>
        <taxon>Bacteria</taxon>
        <taxon>Bacillati</taxon>
        <taxon>Bacillota</taxon>
        <taxon>Clostridia</taxon>
        <taxon>Eubacteriales</taxon>
        <taxon>Clostridiaceae</taxon>
        <taxon>Clostridium</taxon>
    </lineage>
</organism>
<sequence>MKETYKNLLELIKINENIKHNCESNLRLIERFLLKQGPKGFSSGTSYLDADCIHGSKGEMHVEDYGKLMNECEKLTNMIFLQDSILKGLYETKKNIDEKLKNLEGIKYDVAYLKLVEGYSIHAIARKLNISESYAMKISAKI</sequence>
<dbReference type="AlphaFoldDB" id="A0A6G4H4Q9"/>
<accession>A0A6G4H4Q9</accession>
<comment type="caution">
    <text evidence="1">The sequence shown here is derived from an EMBL/GenBank/DDBJ whole genome shotgun (WGS) entry which is preliminary data.</text>
</comment>
<proteinExistence type="predicted"/>